<organism evidence="1 2">
    <name type="scientific">Cirrhinus molitorella</name>
    <name type="common">mud carp</name>
    <dbReference type="NCBI Taxonomy" id="172907"/>
    <lineage>
        <taxon>Eukaryota</taxon>
        <taxon>Metazoa</taxon>
        <taxon>Chordata</taxon>
        <taxon>Craniata</taxon>
        <taxon>Vertebrata</taxon>
        <taxon>Euteleostomi</taxon>
        <taxon>Actinopterygii</taxon>
        <taxon>Neopterygii</taxon>
        <taxon>Teleostei</taxon>
        <taxon>Ostariophysi</taxon>
        <taxon>Cypriniformes</taxon>
        <taxon>Cyprinidae</taxon>
        <taxon>Labeoninae</taxon>
        <taxon>Labeonini</taxon>
        <taxon>Cirrhinus</taxon>
    </lineage>
</organism>
<accession>A0AA88TGT9</accession>
<gene>
    <name evidence="1" type="ORF">Q8A67_020282</name>
</gene>
<reference evidence="1" key="1">
    <citation type="submission" date="2023-08" db="EMBL/GenBank/DDBJ databases">
        <title>Chromosome-level Genome Assembly of mud carp (Cirrhinus molitorella).</title>
        <authorList>
            <person name="Liu H."/>
        </authorList>
    </citation>
    <scope>NUCLEOTIDE SEQUENCE</scope>
    <source>
        <strain evidence="1">Prfri</strain>
        <tissue evidence="1">Muscle</tissue>
    </source>
</reference>
<comment type="caution">
    <text evidence="1">The sequence shown here is derived from an EMBL/GenBank/DDBJ whole genome shotgun (WGS) entry which is preliminary data.</text>
</comment>
<name>A0AA88TGT9_9TELE</name>
<dbReference type="AlphaFoldDB" id="A0AA88TGT9"/>
<evidence type="ECO:0000313" key="1">
    <source>
        <dbReference type="EMBL" id="KAK2876186.1"/>
    </source>
</evidence>
<protein>
    <submittedName>
        <fullName evidence="1">Uncharacterized protein</fullName>
    </submittedName>
</protein>
<keyword evidence="2" id="KW-1185">Reference proteome</keyword>
<proteinExistence type="predicted"/>
<dbReference type="Proteomes" id="UP001187343">
    <property type="component" value="Unassembled WGS sequence"/>
</dbReference>
<sequence length="83" mass="9228">MLAEADLHTPEALQPVLIYRTVITLKLLRASSEEEMLHFNYAFSPASVTAAEERLPAFRSLDPCSVTADPQQGKRCYVEADGF</sequence>
<dbReference type="EMBL" id="JAUYZG010000020">
    <property type="protein sequence ID" value="KAK2876186.1"/>
    <property type="molecule type" value="Genomic_DNA"/>
</dbReference>
<evidence type="ECO:0000313" key="2">
    <source>
        <dbReference type="Proteomes" id="UP001187343"/>
    </source>
</evidence>